<name>A0A8T1ZT22_9BRAS</name>
<keyword evidence="1" id="KW-0175">Coiled coil</keyword>
<dbReference type="PANTHER" id="PTHR31293:SF16">
    <property type="entry name" value="RNI-LIKE SUPERFAMILY PROTEIN"/>
    <property type="match status" value="1"/>
</dbReference>
<dbReference type="Pfam" id="PF24758">
    <property type="entry name" value="LRR_At5g56370"/>
    <property type="match status" value="1"/>
</dbReference>
<feature type="coiled-coil region" evidence="1">
    <location>
        <begin position="527"/>
        <end position="554"/>
    </location>
</feature>
<feature type="region of interest" description="Disordered" evidence="2">
    <location>
        <begin position="622"/>
        <end position="653"/>
    </location>
</feature>
<keyword evidence="5" id="KW-1185">Reference proteome</keyword>
<dbReference type="PANTHER" id="PTHR31293">
    <property type="entry name" value="RNI-LIKE SUPERFAMILY PROTEIN"/>
    <property type="match status" value="1"/>
</dbReference>
<dbReference type="InterPro" id="IPR055294">
    <property type="entry name" value="FBL60-like"/>
</dbReference>
<evidence type="ECO:0000313" key="4">
    <source>
        <dbReference type="EMBL" id="KAG7561381.1"/>
    </source>
</evidence>
<dbReference type="InterPro" id="IPR055411">
    <property type="entry name" value="LRR_FXL15/At3g58940/PEG3-like"/>
</dbReference>
<evidence type="ECO:0000259" key="3">
    <source>
        <dbReference type="SMART" id="SM00579"/>
    </source>
</evidence>
<organism evidence="4 5">
    <name type="scientific">Arabidopsis thaliana x Arabidopsis arenosa</name>
    <dbReference type="NCBI Taxonomy" id="1240361"/>
    <lineage>
        <taxon>Eukaryota</taxon>
        <taxon>Viridiplantae</taxon>
        <taxon>Streptophyta</taxon>
        <taxon>Embryophyta</taxon>
        <taxon>Tracheophyta</taxon>
        <taxon>Spermatophyta</taxon>
        <taxon>Magnoliopsida</taxon>
        <taxon>eudicotyledons</taxon>
        <taxon>Gunneridae</taxon>
        <taxon>Pentapetalae</taxon>
        <taxon>rosids</taxon>
        <taxon>malvids</taxon>
        <taxon>Brassicales</taxon>
        <taxon>Brassicaceae</taxon>
        <taxon>Camelineae</taxon>
        <taxon>Arabidopsis</taxon>
    </lineage>
</organism>
<feature type="compositionally biased region" description="Basic and acidic residues" evidence="2">
    <location>
        <begin position="622"/>
        <end position="636"/>
    </location>
</feature>
<proteinExistence type="predicted"/>
<feature type="region of interest" description="Disordered" evidence="2">
    <location>
        <begin position="574"/>
        <end position="595"/>
    </location>
</feature>
<dbReference type="SMART" id="SM00579">
    <property type="entry name" value="FBD"/>
    <property type="match status" value="1"/>
</dbReference>
<dbReference type="EMBL" id="JAEFBK010000010">
    <property type="protein sequence ID" value="KAG7561381.1"/>
    <property type="molecule type" value="Genomic_DNA"/>
</dbReference>
<dbReference type="Pfam" id="PF00646">
    <property type="entry name" value="F-box"/>
    <property type="match status" value="1"/>
</dbReference>
<evidence type="ECO:0000256" key="1">
    <source>
        <dbReference type="SAM" id="Coils"/>
    </source>
</evidence>
<protein>
    <submittedName>
        <fullName evidence="4">FBD domain</fullName>
    </submittedName>
</protein>
<reference evidence="4 5" key="1">
    <citation type="submission" date="2020-12" db="EMBL/GenBank/DDBJ databases">
        <title>Concerted genomic and epigenomic changes stabilize Arabidopsis allopolyploids.</title>
        <authorList>
            <person name="Chen Z."/>
        </authorList>
    </citation>
    <scope>NUCLEOTIDE SEQUENCE [LARGE SCALE GENOMIC DNA]</scope>
    <source>
        <strain evidence="4">Allo738</strain>
        <tissue evidence="4">Leaf</tissue>
    </source>
</reference>
<accession>A0A8T1ZT22</accession>
<gene>
    <name evidence="4" type="ORF">ISN45_Aa05g028010</name>
</gene>
<dbReference type="InterPro" id="IPR006566">
    <property type="entry name" value="FBD"/>
</dbReference>
<feature type="domain" description="FBD" evidence="3">
    <location>
        <begin position="397"/>
        <end position="471"/>
    </location>
</feature>
<dbReference type="AlphaFoldDB" id="A0A8T1ZT22"/>
<sequence length="653" mass="74841">MDRVSNLPEEVRCHILSFLPTKHAALTSVLSKSWLNLWKFDTNLDIDDSDFLHPEEGKGERDEIRQSFVEFVDGVLALQGDSPNEKFSLKCITGVHPDHVNRWICNVLQRGVSDLYLFTDFSDEDTEEDDYRLPLQLFVSKTLVKLKLRSEHCVNWWWHWEMGASLPMLKSLNIDSDLIFCGAMEDFLPSFPVLEEIHMANMEWRESDESETMSSASLRKLSIHGTGVEEFENPKSISFDTPSLLYLNYSDLVAEDYPLVKMGKLFQARINLIVKNEDQIKRIREPNNDLLEDDEGDVVLQFGNVVKLMNGIQNIQKLYLTADTLEVLTKCCESMPVFNNLKILGLQSDEGRGWQAVPAILRNCPHLEFLIIEGLLHYVTEKCGDACDCISREDKGRSLISCPVKKLQVSGFRGTIREKEMIRHFLEYFPCVDEMEIDAEEDDSTNFEVPRILKIVAYKLYDVVSTEIVGHWKSSAQSGGWSQTQMDEMYSEFAPRNKERIYDMVFMMRRASSPVPPPLPQEMSQDYLQMQLEAANLKERLRDQEAQLADLKERQRAMFDMIVDQNPMIASALRAREATDSERAKGSSGQEMTEKKRDYDALFDIIAEQNPMLASALRALRATDTERAETSRDQEMTKLGQATAADFPPRDGE</sequence>
<dbReference type="CDD" id="cd22160">
    <property type="entry name" value="F-box_AtFBL13-like"/>
    <property type="match status" value="1"/>
</dbReference>
<comment type="caution">
    <text evidence="4">The sequence shown here is derived from an EMBL/GenBank/DDBJ whole genome shotgun (WGS) entry which is preliminary data.</text>
</comment>
<dbReference type="InterPro" id="IPR001810">
    <property type="entry name" value="F-box_dom"/>
</dbReference>
<dbReference type="Proteomes" id="UP000694240">
    <property type="component" value="Chromosome 10"/>
</dbReference>
<evidence type="ECO:0000313" key="5">
    <source>
        <dbReference type="Proteomes" id="UP000694240"/>
    </source>
</evidence>
<dbReference type="InterPro" id="IPR053781">
    <property type="entry name" value="F-box_AtFBL13-like"/>
</dbReference>
<feature type="compositionally biased region" description="Basic and acidic residues" evidence="2">
    <location>
        <begin position="574"/>
        <end position="585"/>
    </location>
</feature>
<evidence type="ECO:0000256" key="2">
    <source>
        <dbReference type="SAM" id="MobiDB-lite"/>
    </source>
</evidence>